<dbReference type="Pfam" id="PF00072">
    <property type="entry name" value="Response_reg"/>
    <property type="match status" value="1"/>
</dbReference>
<evidence type="ECO:0000259" key="3">
    <source>
        <dbReference type="PROSITE" id="PS50110"/>
    </source>
</evidence>
<keyword evidence="5" id="KW-0808">Transferase</keyword>
<dbReference type="GO" id="GO:0000160">
    <property type="term" value="P:phosphorelay signal transduction system"/>
    <property type="evidence" value="ECO:0007669"/>
    <property type="project" value="InterPro"/>
</dbReference>
<dbReference type="InterPro" id="IPR001789">
    <property type="entry name" value="Sig_transdc_resp-reg_receiver"/>
</dbReference>
<dbReference type="FunFam" id="3.30.70.270:FF:000001">
    <property type="entry name" value="Diguanylate cyclase domain protein"/>
    <property type="match status" value="1"/>
</dbReference>
<dbReference type="PROSITE" id="PS50887">
    <property type="entry name" value="GGDEF"/>
    <property type="match status" value="1"/>
</dbReference>
<dbReference type="PANTHER" id="PTHR45138:SF6">
    <property type="entry name" value="DIGUANYLATE CYCLASE DGCN"/>
    <property type="match status" value="1"/>
</dbReference>
<accession>A0AAU7DEL0</accession>
<protein>
    <recommendedName>
        <fullName evidence="1">diguanylate cyclase</fullName>
        <ecNumber evidence="1">2.7.7.65</ecNumber>
    </recommendedName>
</protein>
<dbReference type="SMART" id="SM00448">
    <property type="entry name" value="REC"/>
    <property type="match status" value="1"/>
</dbReference>
<dbReference type="PROSITE" id="PS50110">
    <property type="entry name" value="RESPONSE_REGULATORY"/>
    <property type="match status" value="1"/>
</dbReference>
<reference evidence="5" key="1">
    <citation type="submission" date="2023-03" db="EMBL/GenBank/DDBJ databases">
        <title>Edaphobacter sp.</title>
        <authorList>
            <person name="Huber K.J."/>
            <person name="Papendorf J."/>
            <person name="Pilke C."/>
            <person name="Bunk B."/>
            <person name="Sproeer C."/>
            <person name="Pester M."/>
        </authorList>
    </citation>
    <scope>NUCLEOTIDE SEQUENCE</scope>
    <source>
        <strain evidence="5">DSM 110680</strain>
    </source>
</reference>
<dbReference type="Gene3D" id="3.40.50.2300">
    <property type="match status" value="1"/>
</dbReference>
<keyword evidence="2" id="KW-0597">Phosphoprotein</keyword>
<evidence type="ECO:0000256" key="1">
    <source>
        <dbReference type="ARBA" id="ARBA00012528"/>
    </source>
</evidence>
<dbReference type="GO" id="GO:0043709">
    <property type="term" value="P:cell adhesion involved in single-species biofilm formation"/>
    <property type="evidence" value="ECO:0007669"/>
    <property type="project" value="TreeGrafter"/>
</dbReference>
<dbReference type="EMBL" id="CP121196">
    <property type="protein sequence ID" value="XBH15693.1"/>
    <property type="molecule type" value="Genomic_DNA"/>
</dbReference>
<dbReference type="CDD" id="cd01949">
    <property type="entry name" value="GGDEF"/>
    <property type="match status" value="1"/>
</dbReference>
<feature type="domain" description="Response regulatory" evidence="3">
    <location>
        <begin position="15"/>
        <end position="132"/>
    </location>
</feature>
<dbReference type="Gene3D" id="3.30.70.270">
    <property type="match status" value="1"/>
</dbReference>
<evidence type="ECO:0000256" key="2">
    <source>
        <dbReference type="PROSITE-ProRule" id="PRU00169"/>
    </source>
</evidence>
<dbReference type="SMART" id="SM00267">
    <property type="entry name" value="GGDEF"/>
    <property type="match status" value="1"/>
</dbReference>
<organism evidence="5">
    <name type="scientific">Telmatobacter sp. DSM 110680</name>
    <dbReference type="NCBI Taxonomy" id="3036704"/>
    <lineage>
        <taxon>Bacteria</taxon>
        <taxon>Pseudomonadati</taxon>
        <taxon>Acidobacteriota</taxon>
        <taxon>Terriglobia</taxon>
        <taxon>Terriglobales</taxon>
        <taxon>Acidobacteriaceae</taxon>
        <taxon>Telmatobacter</taxon>
    </lineage>
</organism>
<dbReference type="InterPro" id="IPR050469">
    <property type="entry name" value="Diguanylate_Cyclase"/>
</dbReference>
<dbReference type="SUPFAM" id="SSF55073">
    <property type="entry name" value="Nucleotide cyclase"/>
    <property type="match status" value="1"/>
</dbReference>
<evidence type="ECO:0000313" key="5">
    <source>
        <dbReference type="EMBL" id="XBH15693.1"/>
    </source>
</evidence>
<gene>
    <name evidence="5" type="ORF">P8935_14050</name>
</gene>
<dbReference type="InterPro" id="IPR011006">
    <property type="entry name" value="CheY-like_superfamily"/>
</dbReference>
<dbReference type="NCBIfam" id="TIGR00254">
    <property type="entry name" value="GGDEF"/>
    <property type="match status" value="1"/>
</dbReference>
<feature type="domain" description="GGDEF" evidence="4">
    <location>
        <begin position="182"/>
        <end position="314"/>
    </location>
</feature>
<feature type="modified residue" description="4-aspartylphosphate" evidence="2">
    <location>
        <position position="65"/>
    </location>
</feature>
<evidence type="ECO:0000259" key="4">
    <source>
        <dbReference type="PROSITE" id="PS50887"/>
    </source>
</evidence>
<dbReference type="InterPro" id="IPR043128">
    <property type="entry name" value="Rev_trsase/Diguanyl_cyclase"/>
</dbReference>
<sequence length="346" mass="38515">MHPLESGPCGSELPRVLIAEDDTVSRLILKNWIQRWGYEVVVVDNGEDAWLVLQQERPPEVVIMDWGLPGIDGIELSRRLRDKSRSYYHYILMVTSRTDELDVVHALESGADDCLGKPFGGPELRARLLVANRILALQNELIHAREELRIQAMRDGLTGLWNRTAFLDLFKRELERASRVNGHTGLLLLDLDNFKQVNDTYGHMAGDLVLKEAARRLCLNVRSYDFVGRYGGEEFFIAFPGSGKESLCQRAEIIRKSICSEPVHISQGDVRISLSIGAVISAGEMSAADCLAVADIGLYKAKDAGRNRSVLCEKSLPEILQSSATQREICSRCDPQCMATCVLAAC</sequence>
<dbReference type="AlphaFoldDB" id="A0AAU7DEL0"/>
<proteinExistence type="predicted"/>
<dbReference type="CDD" id="cd17574">
    <property type="entry name" value="REC_OmpR"/>
    <property type="match status" value="1"/>
</dbReference>
<name>A0AAU7DEL0_9BACT</name>
<dbReference type="EC" id="2.7.7.65" evidence="1"/>
<dbReference type="SUPFAM" id="SSF52172">
    <property type="entry name" value="CheY-like"/>
    <property type="match status" value="1"/>
</dbReference>
<keyword evidence="5" id="KW-0548">Nucleotidyltransferase</keyword>
<dbReference type="Pfam" id="PF00990">
    <property type="entry name" value="GGDEF"/>
    <property type="match status" value="1"/>
</dbReference>
<dbReference type="RefSeq" id="WP_348260927.1">
    <property type="nucleotide sequence ID" value="NZ_CP121196.1"/>
</dbReference>
<dbReference type="GO" id="GO:1902201">
    <property type="term" value="P:negative regulation of bacterial-type flagellum-dependent cell motility"/>
    <property type="evidence" value="ECO:0007669"/>
    <property type="project" value="TreeGrafter"/>
</dbReference>
<dbReference type="GO" id="GO:0005886">
    <property type="term" value="C:plasma membrane"/>
    <property type="evidence" value="ECO:0007669"/>
    <property type="project" value="TreeGrafter"/>
</dbReference>
<dbReference type="InterPro" id="IPR000160">
    <property type="entry name" value="GGDEF_dom"/>
</dbReference>
<dbReference type="GO" id="GO:0052621">
    <property type="term" value="F:diguanylate cyclase activity"/>
    <property type="evidence" value="ECO:0007669"/>
    <property type="project" value="UniProtKB-EC"/>
</dbReference>
<dbReference type="InterPro" id="IPR029787">
    <property type="entry name" value="Nucleotide_cyclase"/>
</dbReference>
<dbReference type="PANTHER" id="PTHR45138">
    <property type="entry name" value="REGULATORY COMPONENTS OF SENSORY TRANSDUCTION SYSTEM"/>
    <property type="match status" value="1"/>
</dbReference>